<proteinExistence type="predicted"/>
<evidence type="ECO:0000313" key="3">
    <source>
        <dbReference type="Proteomes" id="UP000032304"/>
    </source>
</evidence>
<keyword evidence="1" id="KW-0812">Transmembrane</keyword>
<keyword evidence="1" id="KW-1133">Transmembrane helix</keyword>
<sequence length="87" mass="9760">MPVSFQILPLIFFMPGRIQRHYIVILSTVSVFGIFGLPWFISRQPLQPIPHSLFPSLNSTLAIDSQSYGSQAVQSVVSRAARKQCNQ</sequence>
<accession>A0A0D2UK89</accession>
<dbReference type="EMBL" id="CM001749">
    <property type="protein sequence ID" value="KJB68456.1"/>
    <property type="molecule type" value="Genomic_DNA"/>
</dbReference>
<keyword evidence="3" id="KW-1185">Reference proteome</keyword>
<keyword evidence="1" id="KW-0472">Membrane</keyword>
<dbReference type="AlphaFoldDB" id="A0A0D2UK89"/>
<name>A0A0D2UK89_GOSRA</name>
<protein>
    <submittedName>
        <fullName evidence="2">Uncharacterized protein</fullName>
    </submittedName>
</protein>
<dbReference type="Proteomes" id="UP000032304">
    <property type="component" value="Chromosome 10"/>
</dbReference>
<evidence type="ECO:0000256" key="1">
    <source>
        <dbReference type="SAM" id="Phobius"/>
    </source>
</evidence>
<feature type="transmembrane region" description="Helical" evidence="1">
    <location>
        <begin position="21"/>
        <end position="41"/>
    </location>
</feature>
<reference evidence="2 3" key="1">
    <citation type="journal article" date="2012" name="Nature">
        <title>Repeated polyploidization of Gossypium genomes and the evolution of spinnable cotton fibres.</title>
        <authorList>
            <person name="Paterson A.H."/>
            <person name="Wendel J.F."/>
            <person name="Gundlach H."/>
            <person name="Guo H."/>
            <person name="Jenkins J."/>
            <person name="Jin D."/>
            <person name="Llewellyn D."/>
            <person name="Showmaker K.C."/>
            <person name="Shu S."/>
            <person name="Udall J."/>
            <person name="Yoo M.J."/>
            <person name="Byers R."/>
            <person name="Chen W."/>
            <person name="Doron-Faigenboim A."/>
            <person name="Duke M.V."/>
            <person name="Gong L."/>
            <person name="Grimwood J."/>
            <person name="Grover C."/>
            <person name="Grupp K."/>
            <person name="Hu G."/>
            <person name="Lee T.H."/>
            <person name="Li J."/>
            <person name="Lin L."/>
            <person name="Liu T."/>
            <person name="Marler B.S."/>
            <person name="Page J.T."/>
            <person name="Roberts A.W."/>
            <person name="Romanel E."/>
            <person name="Sanders W.S."/>
            <person name="Szadkowski E."/>
            <person name="Tan X."/>
            <person name="Tang H."/>
            <person name="Xu C."/>
            <person name="Wang J."/>
            <person name="Wang Z."/>
            <person name="Zhang D."/>
            <person name="Zhang L."/>
            <person name="Ashrafi H."/>
            <person name="Bedon F."/>
            <person name="Bowers J.E."/>
            <person name="Brubaker C.L."/>
            <person name="Chee P.W."/>
            <person name="Das S."/>
            <person name="Gingle A.R."/>
            <person name="Haigler C.H."/>
            <person name="Harker D."/>
            <person name="Hoffmann L.V."/>
            <person name="Hovav R."/>
            <person name="Jones D.C."/>
            <person name="Lemke C."/>
            <person name="Mansoor S."/>
            <person name="ur Rahman M."/>
            <person name="Rainville L.N."/>
            <person name="Rambani A."/>
            <person name="Reddy U.K."/>
            <person name="Rong J.K."/>
            <person name="Saranga Y."/>
            <person name="Scheffler B.E."/>
            <person name="Scheffler J.A."/>
            <person name="Stelly D.M."/>
            <person name="Triplett B.A."/>
            <person name="Van Deynze A."/>
            <person name="Vaslin M.F."/>
            <person name="Waghmare V.N."/>
            <person name="Walford S.A."/>
            <person name="Wright R.J."/>
            <person name="Zaki E.A."/>
            <person name="Zhang T."/>
            <person name="Dennis E.S."/>
            <person name="Mayer K.F."/>
            <person name="Peterson D.G."/>
            <person name="Rokhsar D.S."/>
            <person name="Wang X."/>
            <person name="Schmutz J."/>
        </authorList>
    </citation>
    <scope>NUCLEOTIDE SEQUENCE [LARGE SCALE GENOMIC DNA]</scope>
</reference>
<evidence type="ECO:0000313" key="2">
    <source>
        <dbReference type="EMBL" id="KJB68456.1"/>
    </source>
</evidence>
<organism evidence="2 3">
    <name type="scientific">Gossypium raimondii</name>
    <name type="common">Peruvian cotton</name>
    <name type="synonym">Gossypium klotzschianum subsp. raimondii</name>
    <dbReference type="NCBI Taxonomy" id="29730"/>
    <lineage>
        <taxon>Eukaryota</taxon>
        <taxon>Viridiplantae</taxon>
        <taxon>Streptophyta</taxon>
        <taxon>Embryophyta</taxon>
        <taxon>Tracheophyta</taxon>
        <taxon>Spermatophyta</taxon>
        <taxon>Magnoliopsida</taxon>
        <taxon>eudicotyledons</taxon>
        <taxon>Gunneridae</taxon>
        <taxon>Pentapetalae</taxon>
        <taxon>rosids</taxon>
        <taxon>malvids</taxon>
        <taxon>Malvales</taxon>
        <taxon>Malvaceae</taxon>
        <taxon>Malvoideae</taxon>
        <taxon>Gossypium</taxon>
    </lineage>
</organism>
<dbReference type="Gramene" id="KJB68456">
    <property type="protein sequence ID" value="KJB68456"/>
    <property type="gene ID" value="B456_010G246200"/>
</dbReference>
<gene>
    <name evidence="2" type="ORF">B456_010G246200</name>
</gene>